<feature type="domain" description="HTH cro/C1-type" evidence="1">
    <location>
        <begin position="10"/>
        <end position="65"/>
    </location>
</feature>
<dbReference type="InterPro" id="IPR010982">
    <property type="entry name" value="Lambda_DNA-bd_dom_sf"/>
</dbReference>
<accession>A0ABR5ALX1</accession>
<sequence length="82" mass="9291">MAYKVGRCLLQRRLQEAGMTQQDLANRINMSRQQVSDYATGVKNSMHLSTAKTIASAIGCSIDDLYEWIEIKPSKRSKRAEK</sequence>
<organism evidence="2 3">
    <name type="scientific">Gordoniibacillus kamchatkensis</name>
    <dbReference type="NCBI Taxonomy" id="1590651"/>
    <lineage>
        <taxon>Bacteria</taxon>
        <taxon>Bacillati</taxon>
        <taxon>Bacillota</taxon>
        <taxon>Bacilli</taxon>
        <taxon>Bacillales</taxon>
        <taxon>Paenibacillaceae</taxon>
        <taxon>Gordoniibacillus</taxon>
    </lineage>
</organism>
<dbReference type="Proteomes" id="UP000031967">
    <property type="component" value="Unassembled WGS sequence"/>
</dbReference>
<dbReference type="PROSITE" id="PS50943">
    <property type="entry name" value="HTH_CROC1"/>
    <property type="match status" value="1"/>
</dbReference>
<dbReference type="RefSeq" id="WP_041045301.1">
    <property type="nucleotide sequence ID" value="NZ_JXAK01000003.1"/>
</dbReference>
<comment type="caution">
    <text evidence="2">The sequence shown here is derived from an EMBL/GenBank/DDBJ whole genome shotgun (WGS) entry which is preliminary data.</text>
</comment>
<proteinExistence type="predicted"/>
<evidence type="ECO:0000313" key="2">
    <source>
        <dbReference type="EMBL" id="KIL42047.1"/>
    </source>
</evidence>
<dbReference type="CDD" id="cd00093">
    <property type="entry name" value="HTH_XRE"/>
    <property type="match status" value="1"/>
</dbReference>
<dbReference type="SUPFAM" id="SSF47413">
    <property type="entry name" value="lambda repressor-like DNA-binding domains"/>
    <property type="match status" value="1"/>
</dbReference>
<reference evidence="2 3" key="1">
    <citation type="submission" date="2014-12" db="EMBL/GenBank/DDBJ databases">
        <title>Draft genome sequence of Paenibacillus kamchatkensis strain B-2647.</title>
        <authorList>
            <person name="Karlyshev A.V."/>
            <person name="Kudryashova E.B."/>
        </authorList>
    </citation>
    <scope>NUCLEOTIDE SEQUENCE [LARGE SCALE GENOMIC DNA]</scope>
    <source>
        <strain evidence="2 3">VKM B-2647</strain>
    </source>
</reference>
<gene>
    <name evidence="2" type="ORF">SD70_02350</name>
</gene>
<dbReference type="InterPro" id="IPR001387">
    <property type="entry name" value="Cro/C1-type_HTH"/>
</dbReference>
<name>A0ABR5ALX1_9BACL</name>
<evidence type="ECO:0000313" key="3">
    <source>
        <dbReference type="Proteomes" id="UP000031967"/>
    </source>
</evidence>
<evidence type="ECO:0000259" key="1">
    <source>
        <dbReference type="PROSITE" id="PS50943"/>
    </source>
</evidence>
<keyword evidence="3" id="KW-1185">Reference proteome</keyword>
<dbReference type="Pfam" id="PF13443">
    <property type="entry name" value="HTH_26"/>
    <property type="match status" value="1"/>
</dbReference>
<dbReference type="SMART" id="SM00530">
    <property type="entry name" value="HTH_XRE"/>
    <property type="match status" value="1"/>
</dbReference>
<protein>
    <recommendedName>
        <fullName evidence="1">HTH cro/C1-type domain-containing protein</fullName>
    </recommendedName>
</protein>
<dbReference type="Gene3D" id="1.10.260.40">
    <property type="entry name" value="lambda repressor-like DNA-binding domains"/>
    <property type="match status" value="1"/>
</dbReference>
<dbReference type="EMBL" id="JXAK01000003">
    <property type="protein sequence ID" value="KIL42047.1"/>
    <property type="molecule type" value="Genomic_DNA"/>
</dbReference>